<keyword evidence="2" id="KW-1185">Reference proteome</keyword>
<protein>
    <recommendedName>
        <fullName evidence="3">MarR family transcriptional regulator</fullName>
    </recommendedName>
</protein>
<evidence type="ECO:0000313" key="1">
    <source>
        <dbReference type="EMBL" id="MBB4928454.1"/>
    </source>
</evidence>
<dbReference type="AlphaFoldDB" id="A0A7W7W066"/>
<reference evidence="1 2" key="1">
    <citation type="submission" date="2020-08" db="EMBL/GenBank/DDBJ databases">
        <title>Sequencing the genomes of 1000 actinobacteria strains.</title>
        <authorList>
            <person name="Klenk H.-P."/>
        </authorList>
    </citation>
    <scope>NUCLEOTIDE SEQUENCE [LARGE SCALE GENOMIC DNA]</scope>
    <source>
        <strain evidence="1 2">DSM 41654</strain>
    </source>
</reference>
<gene>
    <name evidence="1" type="ORF">FHR34_007551</name>
</gene>
<evidence type="ECO:0000313" key="2">
    <source>
        <dbReference type="Proteomes" id="UP000540506"/>
    </source>
</evidence>
<dbReference type="Proteomes" id="UP000540506">
    <property type="component" value="Unassembled WGS sequence"/>
</dbReference>
<proteinExistence type="predicted"/>
<dbReference type="InterPro" id="IPR036390">
    <property type="entry name" value="WH_DNA-bd_sf"/>
</dbReference>
<accession>A0A7W7W066</accession>
<dbReference type="RefSeq" id="WP_184945853.1">
    <property type="nucleotide sequence ID" value="NZ_JACHJV010000003.1"/>
</dbReference>
<dbReference type="SUPFAM" id="SSF46785">
    <property type="entry name" value="Winged helix' DNA-binding domain"/>
    <property type="match status" value="1"/>
</dbReference>
<evidence type="ECO:0008006" key="3">
    <source>
        <dbReference type="Google" id="ProtNLM"/>
    </source>
</evidence>
<organism evidence="1 2">
    <name type="scientific">Kitasatospora kifunensis</name>
    <name type="common">Streptomyces kifunensis</name>
    <dbReference type="NCBI Taxonomy" id="58351"/>
    <lineage>
        <taxon>Bacteria</taxon>
        <taxon>Bacillati</taxon>
        <taxon>Actinomycetota</taxon>
        <taxon>Actinomycetes</taxon>
        <taxon>Kitasatosporales</taxon>
        <taxon>Streptomycetaceae</taxon>
        <taxon>Kitasatospora</taxon>
    </lineage>
</organism>
<name>A0A7W7W066_KITKI</name>
<dbReference type="EMBL" id="JACHJV010000003">
    <property type="protein sequence ID" value="MBB4928454.1"/>
    <property type="molecule type" value="Genomic_DNA"/>
</dbReference>
<dbReference type="Gene3D" id="1.10.10.10">
    <property type="entry name" value="Winged helix-like DNA-binding domain superfamily/Winged helix DNA-binding domain"/>
    <property type="match status" value="1"/>
</dbReference>
<sequence>MARPTTLTDEGRRRLNAAQGVVYAIEARMIQAIPDERLTELLEDLDRIVRALTD</sequence>
<dbReference type="InterPro" id="IPR036388">
    <property type="entry name" value="WH-like_DNA-bd_sf"/>
</dbReference>
<comment type="caution">
    <text evidence="1">The sequence shown here is derived from an EMBL/GenBank/DDBJ whole genome shotgun (WGS) entry which is preliminary data.</text>
</comment>